<proteinExistence type="predicted"/>
<reference evidence="2" key="1">
    <citation type="journal article" date="2022" name="bioRxiv">
        <title>Sequencing and chromosome-scale assembly of the giantPleurodeles waltlgenome.</title>
        <authorList>
            <person name="Brown T."/>
            <person name="Elewa A."/>
            <person name="Iarovenko S."/>
            <person name="Subramanian E."/>
            <person name="Araus A.J."/>
            <person name="Petzold A."/>
            <person name="Susuki M."/>
            <person name="Suzuki K.-i.T."/>
            <person name="Hayashi T."/>
            <person name="Toyoda A."/>
            <person name="Oliveira C."/>
            <person name="Osipova E."/>
            <person name="Leigh N.D."/>
            <person name="Simon A."/>
            <person name="Yun M.H."/>
        </authorList>
    </citation>
    <scope>NUCLEOTIDE SEQUENCE</scope>
    <source>
        <strain evidence="2">20211129_DDA</strain>
        <tissue evidence="2">Liver</tissue>
    </source>
</reference>
<feature type="region of interest" description="Disordered" evidence="1">
    <location>
        <begin position="23"/>
        <end position="86"/>
    </location>
</feature>
<organism evidence="2 3">
    <name type="scientific">Pleurodeles waltl</name>
    <name type="common">Iberian ribbed newt</name>
    <dbReference type="NCBI Taxonomy" id="8319"/>
    <lineage>
        <taxon>Eukaryota</taxon>
        <taxon>Metazoa</taxon>
        <taxon>Chordata</taxon>
        <taxon>Craniata</taxon>
        <taxon>Vertebrata</taxon>
        <taxon>Euteleostomi</taxon>
        <taxon>Amphibia</taxon>
        <taxon>Batrachia</taxon>
        <taxon>Caudata</taxon>
        <taxon>Salamandroidea</taxon>
        <taxon>Salamandridae</taxon>
        <taxon>Pleurodelinae</taxon>
        <taxon>Pleurodeles</taxon>
    </lineage>
</organism>
<feature type="compositionally biased region" description="Low complexity" evidence="1">
    <location>
        <begin position="69"/>
        <end position="80"/>
    </location>
</feature>
<evidence type="ECO:0000256" key="1">
    <source>
        <dbReference type="SAM" id="MobiDB-lite"/>
    </source>
</evidence>
<dbReference type="EMBL" id="JANPWB010000005">
    <property type="protein sequence ID" value="KAJ1186057.1"/>
    <property type="molecule type" value="Genomic_DNA"/>
</dbReference>
<keyword evidence="3" id="KW-1185">Reference proteome</keyword>
<accession>A0AAV7UAR7</accession>
<evidence type="ECO:0000313" key="3">
    <source>
        <dbReference type="Proteomes" id="UP001066276"/>
    </source>
</evidence>
<gene>
    <name evidence="2" type="ORF">NDU88_002842</name>
</gene>
<comment type="caution">
    <text evidence="2">The sequence shown here is derived from an EMBL/GenBank/DDBJ whole genome shotgun (WGS) entry which is preliminary data.</text>
</comment>
<sequence length="128" mass="13466">MKGVVVGCFKRAVSSEVGGIAVSHPSLNSEKRSEPGRVGIKCPASSNRKPIKNNLKTKKESWVRGTTRPLGGHSLPPLSLTGGGGEVAAADLSPVLKLGRPEVGPQKGKLKTPQPFALETPRCLCLEF</sequence>
<dbReference type="Proteomes" id="UP001066276">
    <property type="component" value="Chromosome 3_1"/>
</dbReference>
<dbReference type="AlphaFoldDB" id="A0AAV7UAR7"/>
<protein>
    <submittedName>
        <fullName evidence="2">Uncharacterized protein</fullName>
    </submittedName>
</protein>
<evidence type="ECO:0000313" key="2">
    <source>
        <dbReference type="EMBL" id="KAJ1186057.1"/>
    </source>
</evidence>
<name>A0AAV7UAR7_PLEWA</name>